<dbReference type="InterPro" id="IPR002553">
    <property type="entry name" value="Clathrin/coatomer_adapt-like_N"/>
</dbReference>
<reference evidence="19 20" key="1">
    <citation type="submission" date="2021-08" db="EMBL/GenBank/DDBJ databases">
        <title>Draft Genome Sequence of Phanerochaete sordida strain YK-624.</title>
        <authorList>
            <person name="Mori T."/>
            <person name="Dohra H."/>
            <person name="Suzuki T."/>
            <person name="Kawagishi H."/>
            <person name="Hirai H."/>
        </authorList>
    </citation>
    <scope>NUCLEOTIDE SEQUENCE [LARGE SCALE GENOMIC DNA]</scope>
    <source>
        <strain evidence="19 20">YK-624</strain>
    </source>
</reference>
<keyword evidence="7 14" id="KW-0931">ER-Golgi transport</keyword>
<organism evidence="19 20">
    <name type="scientific">Phanerochaete sordida</name>
    <dbReference type="NCBI Taxonomy" id="48140"/>
    <lineage>
        <taxon>Eukaryota</taxon>
        <taxon>Fungi</taxon>
        <taxon>Dikarya</taxon>
        <taxon>Basidiomycota</taxon>
        <taxon>Agaricomycotina</taxon>
        <taxon>Agaricomycetes</taxon>
        <taxon>Polyporales</taxon>
        <taxon>Phanerochaetaceae</taxon>
        <taxon>Phanerochaete</taxon>
    </lineage>
</organism>
<evidence type="ECO:0000256" key="2">
    <source>
        <dbReference type="ARBA" id="ARBA00011775"/>
    </source>
</evidence>
<evidence type="ECO:0000256" key="11">
    <source>
        <dbReference type="ARBA" id="ARBA00023329"/>
    </source>
</evidence>
<dbReference type="GO" id="GO:0006888">
    <property type="term" value="P:endoplasmic reticulum to Golgi vesicle-mediated transport"/>
    <property type="evidence" value="ECO:0007669"/>
    <property type="project" value="TreeGrafter"/>
</dbReference>
<evidence type="ECO:0000256" key="10">
    <source>
        <dbReference type="ARBA" id="ARBA00023136"/>
    </source>
</evidence>
<dbReference type="AlphaFoldDB" id="A0A9P3G243"/>
<dbReference type="PANTHER" id="PTHR10635:SF0">
    <property type="entry name" value="COATOMER SUBUNIT BETA"/>
    <property type="match status" value="1"/>
</dbReference>
<evidence type="ECO:0000256" key="5">
    <source>
        <dbReference type="ARBA" id="ARBA00022490"/>
    </source>
</evidence>
<gene>
    <name evidence="19" type="ORF">PsYK624_023600</name>
</gene>
<dbReference type="OrthoDB" id="10261439at2759"/>
<dbReference type="SUPFAM" id="SSF48371">
    <property type="entry name" value="ARM repeat"/>
    <property type="match status" value="1"/>
</dbReference>
<dbReference type="GO" id="GO:0005198">
    <property type="term" value="F:structural molecule activity"/>
    <property type="evidence" value="ECO:0007669"/>
    <property type="project" value="InterPro"/>
</dbReference>
<dbReference type="Pfam" id="PF14806">
    <property type="entry name" value="Coatomer_b_Cpla"/>
    <property type="match status" value="1"/>
</dbReference>
<evidence type="ECO:0000313" key="19">
    <source>
        <dbReference type="EMBL" id="GJE86280.1"/>
    </source>
</evidence>
<evidence type="ECO:0000256" key="6">
    <source>
        <dbReference type="ARBA" id="ARBA00022737"/>
    </source>
</evidence>
<protein>
    <recommendedName>
        <fullName evidence="3 14">Coatomer subunit beta</fullName>
    </recommendedName>
    <alternativeName>
        <fullName evidence="13 14">Beta-coat protein</fullName>
    </alternativeName>
</protein>
<dbReference type="PANTHER" id="PTHR10635">
    <property type="entry name" value="COATOMER SUBUNIT BETA"/>
    <property type="match status" value="1"/>
</dbReference>
<keyword evidence="11 14" id="KW-0968">Cytoplasmic vesicle</keyword>
<keyword evidence="9 14" id="KW-0333">Golgi apparatus</keyword>
<dbReference type="InterPro" id="IPR011989">
    <property type="entry name" value="ARM-like"/>
</dbReference>
<keyword evidence="20" id="KW-1185">Reference proteome</keyword>
<evidence type="ECO:0000313" key="20">
    <source>
        <dbReference type="Proteomes" id="UP000703269"/>
    </source>
</evidence>
<keyword evidence="10 14" id="KW-0472">Membrane</keyword>
<feature type="domain" description="Coatomer beta subunit C-terminal" evidence="17">
    <location>
        <begin position="676"/>
        <end position="810"/>
    </location>
</feature>
<evidence type="ECO:0000256" key="15">
    <source>
        <dbReference type="SAM" id="MobiDB-lite"/>
    </source>
</evidence>
<dbReference type="Gene3D" id="1.25.10.10">
    <property type="entry name" value="Leucine-rich Repeat Variant"/>
    <property type="match status" value="1"/>
</dbReference>
<dbReference type="InterPro" id="IPR029446">
    <property type="entry name" value="COPB1_appendage_platform_dom"/>
</dbReference>
<dbReference type="InterPro" id="IPR016024">
    <property type="entry name" value="ARM-type_fold"/>
</dbReference>
<dbReference type="Pfam" id="PF01602">
    <property type="entry name" value="Adaptin_N"/>
    <property type="match status" value="1"/>
</dbReference>
<feature type="region of interest" description="Disordered" evidence="15">
    <location>
        <begin position="494"/>
        <end position="514"/>
    </location>
</feature>
<evidence type="ECO:0000256" key="9">
    <source>
        <dbReference type="ARBA" id="ARBA00023034"/>
    </source>
</evidence>
<feature type="domain" description="Clathrin/coatomer adaptor adaptin-like N-terminal" evidence="16">
    <location>
        <begin position="20"/>
        <end position="490"/>
    </location>
</feature>
<evidence type="ECO:0000256" key="12">
    <source>
        <dbReference type="ARBA" id="ARBA00025536"/>
    </source>
</evidence>
<dbReference type="PIRSF" id="PIRSF005727">
    <property type="entry name" value="Coatomer_beta_subunit"/>
    <property type="match status" value="1"/>
</dbReference>
<dbReference type="Proteomes" id="UP000703269">
    <property type="component" value="Unassembled WGS sequence"/>
</dbReference>
<dbReference type="EMBL" id="BPQB01000003">
    <property type="protein sequence ID" value="GJE86280.1"/>
    <property type="molecule type" value="Genomic_DNA"/>
</dbReference>
<comment type="function">
    <text evidence="12 14">The coatomer is a cytosolic protein complex that binds to dilysine motifs and reversibly associates with Golgi non-clathrin-coated vesicles, which further mediate biosynthetic protein transport from the ER, via the Golgi up to the trans Golgi network. Coatomer complex is required for budding from Golgi membranes, and is essential for the retrograde Golgi-to-ER transport of dilysine-tagged proteins.</text>
</comment>
<dbReference type="Pfam" id="PF07718">
    <property type="entry name" value="Coatamer_beta_C"/>
    <property type="match status" value="1"/>
</dbReference>
<comment type="caution">
    <text evidence="19">The sequence shown here is derived from an EMBL/GenBank/DDBJ whole genome shotgun (WGS) entry which is preliminary data.</text>
</comment>
<dbReference type="GO" id="GO:0000139">
    <property type="term" value="C:Golgi membrane"/>
    <property type="evidence" value="ECO:0007669"/>
    <property type="project" value="UniProtKB-SubCell"/>
</dbReference>
<dbReference type="InterPro" id="IPR016460">
    <property type="entry name" value="COPB1"/>
</dbReference>
<sequence>MASAEAPCYTVITEDSTETPTTQELRAALQKGSDEVKLDTLRKIVVSTINGNSQPQLLMPIIQYVMPSKNKQLKKLLHFYWEVCPKYDDNGKLKQEMILVVNAIRNDLQHPNEYIRGSTLRFLQKLAKDVEILEPLVPICRSCLEHRHSYVRKNAVFAIYSIYREFENLIPDAPELIHTFLAAESDATCKRNAFVFLANCAMPKAVEYILQVFDQIPSMDELLQMSIIEVIRQDCKTDTTHRARYILLISELLNASSHAVKYEAAATLTALTQNPAAIKAAASCYINLVTRESDNNAKLIVLDRLDALRSRHGHVLDSLIMDILQILSSTDLEVRRKAIGIVLNLVSSRSVEDVVLFLKKQLQRTQEQEFEKAPEYRQLLIQSIHICAVRFSEVAATVVHALMDFLGDSNNPSALDVVAFVREVVEKFPKLRTTICEKLIQTLSEIKSGKVYRGVLWILGEYVEALPEIQQTFQELRKVLGEIPILASEQKLLDEAGGEDEDKTEDKAEVKAESTKPKVLADGTYATETAFTSMSAARLEAVKAAAKPPLRTLILGGDFFTGAVLSSALTKLVLRHSELSDDQKATNTLRAEAMLIMASVIRVGQSKFVTVPIDEDSSERIMNCIETLSELQAKPAVHELFLRDTKSAYAKMLGAQEQKAAEKKEQESAKPAAIQVDDLLAFRQFSKKAAEDLVDDHEDLVRATGADGAREDFLSNLSRISQLTGFSDPIYAEAYVKVHGFDILLDVLLVNQTADTLQNLCLDFATLGDLKLVERPSTYTIAPHSFQSIKATIKVSSTETGVIFGSILWEGPGMSEQCVILNDIHIDIMDYIKPAYCTEAQFRSMWTEFEWENRVNVSTTMSDPRDYLKHVMKATNMSCLTPEGAVSGECDFLSANMYARSLFGEDALANLSVERTEQGTIIGHVRIRSKTQGIALSLGDRITMAQKDNKPPV</sequence>
<comment type="subcellular location">
    <subcellularLocation>
        <location evidence="14">Cytoplasm</location>
    </subcellularLocation>
    <subcellularLocation>
        <location evidence="1 14">Golgi apparatus membrane</location>
        <topology evidence="1 14">Peripheral membrane protein</topology>
        <orientation evidence="1 14">Cytoplasmic side</orientation>
    </subcellularLocation>
    <subcellularLocation>
        <location evidence="14">Cytoplasmic vesicle</location>
        <location evidence="14">COPI-coated vesicle membrane</location>
        <topology evidence="14">Peripheral membrane protein</topology>
        <orientation evidence="14">Cytoplasmic side</orientation>
    </subcellularLocation>
</comment>
<evidence type="ECO:0000256" key="8">
    <source>
        <dbReference type="ARBA" id="ARBA00022927"/>
    </source>
</evidence>
<accession>A0A9P3G243</accession>
<feature type="compositionally biased region" description="Basic and acidic residues" evidence="15">
    <location>
        <begin position="504"/>
        <end position="514"/>
    </location>
</feature>
<keyword evidence="8 14" id="KW-0653">Protein transport</keyword>
<evidence type="ECO:0000259" key="18">
    <source>
        <dbReference type="Pfam" id="PF14806"/>
    </source>
</evidence>
<dbReference type="InterPro" id="IPR011710">
    <property type="entry name" value="Coatomer_bsu_C"/>
</dbReference>
<keyword evidence="6" id="KW-0677">Repeat</keyword>
<dbReference type="GO" id="GO:0030126">
    <property type="term" value="C:COPI vesicle coat"/>
    <property type="evidence" value="ECO:0007669"/>
    <property type="project" value="InterPro"/>
</dbReference>
<evidence type="ECO:0000256" key="14">
    <source>
        <dbReference type="PIRNR" id="PIRNR005727"/>
    </source>
</evidence>
<keyword evidence="5 14" id="KW-0963">Cytoplasm</keyword>
<proteinExistence type="predicted"/>
<evidence type="ECO:0000256" key="13">
    <source>
        <dbReference type="ARBA" id="ARBA00030841"/>
    </source>
</evidence>
<keyword evidence="4 14" id="KW-0813">Transport</keyword>
<evidence type="ECO:0000256" key="4">
    <source>
        <dbReference type="ARBA" id="ARBA00022448"/>
    </source>
</evidence>
<feature type="domain" description="Coatomer beta subunit appendage platform" evidence="18">
    <location>
        <begin position="816"/>
        <end position="942"/>
    </location>
</feature>
<comment type="subunit">
    <text evidence="2 14">Oligomeric complex that consists of at least the alpha, beta, beta', gamma, delta, epsilon and zeta subunits.</text>
</comment>
<evidence type="ECO:0000256" key="7">
    <source>
        <dbReference type="ARBA" id="ARBA00022892"/>
    </source>
</evidence>
<evidence type="ECO:0000259" key="16">
    <source>
        <dbReference type="Pfam" id="PF01602"/>
    </source>
</evidence>
<dbReference type="GO" id="GO:0006886">
    <property type="term" value="P:intracellular protein transport"/>
    <property type="evidence" value="ECO:0007669"/>
    <property type="project" value="InterPro"/>
</dbReference>
<name>A0A9P3G243_9APHY</name>
<evidence type="ECO:0000256" key="1">
    <source>
        <dbReference type="ARBA" id="ARBA00004255"/>
    </source>
</evidence>
<evidence type="ECO:0000256" key="3">
    <source>
        <dbReference type="ARBA" id="ARBA00017024"/>
    </source>
</evidence>
<dbReference type="FunFam" id="1.25.10.10:FF:000444">
    <property type="entry name" value="Coatomer subunit beta"/>
    <property type="match status" value="1"/>
</dbReference>
<dbReference type="GO" id="GO:0006891">
    <property type="term" value="P:intra-Golgi vesicle-mediated transport"/>
    <property type="evidence" value="ECO:0007669"/>
    <property type="project" value="TreeGrafter"/>
</dbReference>
<evidence type="ECO:0000259" key="17">
    <source>
        <dbReference type="Pfam" id="PF07718"/>
    </source>
</evidence>